<organism evidence="2 3">
    <name type="scientific">Pyrenophora seminiperda CCB06</name>
    <dbReference type="NCBI Taxonomy" id="1302712"/>
    <lineage>
        <taxon>Eukaryota</taxon>
        <taxon>Fungi</taxon>
        <taxon>Dikarya</taxon>
        <taxon>Ascomycota</taxon>
        <taxon>Pezizomycotina</taxon>
        <taxon>Dothideomycetes</taxon>
        <taxon>Pleosporomycetidae</taxon>
        <taxon>Pleosporales</taxon>
        <taxon>Pleosporineae</taxon>
        <taxon>Pleosporaceae</taxon>
        <taxon>Pyrenophora</taxon>
    </lineage>
</organism>
<proteinExistence type="predicted"/>
<sequence>MARFDNLPAELRNVIYGQLLQANGPWQQPSDNFGLFTVSKQIHDESTSYFYQHNPISIDIQTPATRTATILPPIADKHLRYLRCLTIYVTTAEANSPEEQKAAKAIALLAQIGANFEYININIRSTLSTLLNARVDDSVFHDSHPITIALRQLLESGVSTKVRFELHRTWFAPNVAKKLRDQYSTQLEFGSTLAVQVSSRTIERELTGQLIKTHLSALGLNDEAVGSGSDSSSAASTPSTTSSLVGHITSAFADLDTFVITSLGPSEDAPVDDDLLDETSQGEEGSFFSVAEMEEFEGQDELDDGEGMDLDDHDNEEDDEEMEELEAEEMDAIFGNMEEIADHSANEADLSYMTNFAPELLLQHHHLGHLL</sequence>
<keyword evidence="3" id="KW-1185">Reference proteome</keyword>
<evidence type="ECO:0000256" key="1">
    <source>
        <dbReference type="SAM" id="MobiDB-lite"/>
    </source>
</evidence>
<name>A0A3M7M1N4_9PLEO</name>
<dbReference type="OrthoDB" id="62952at2759"/>
<evidence type="ECO:0000313" key="2">
    <source>
        <dbReference type="EMBL" id="RMZ68382.1"/>
    </source>
</evidence>
<gene>
    <name evidence="2" type="ORF">GMOD_00010014</name>
</gene>
<evidence type="ECO:0000313" key="3">
    <source>
        <dbReference type="Proteomes" id="UP000265663"/>
    </source>
</evidence>
<dbReference type="AlphaFoldDB" id="A0A3M7M1N4"/>
<dbReference type="EMBL" id="KE747815">
    <property type="protein sequence ID" value="RMZ68382.1"/>
    <property type="molecule type" value="Genomic_DNA"/>
</dbReference>
<feature type="region of interest" description="Disordered" evidence="1">
    <location>
        <begin position="300"/>
        <end position="323"/>
    </location>
</feature>
<accession>A0A3M7M1N4</accession>
<protein>
    <submittedName>
        <fullName evidence="2">Uncharacterized protein</fullName>
    </submittedName>
</protein>
<reference evidence="2 3" key="1">
    <citation type="journal article" date="2014" name="PLoS ONE">
        <title>De novo Genome Assembly of the Fungal Plant Pathogen Pyrenophora semeniperda.</title>
        <authorList>
            <person name="Soliai M.M."/>
            <person name="Meyer S.E."/>
            <person name="Udall J.A."/>
            <person name="Elzinga D.E."/>
            <person name="Hermansen R.A."/>
            <person name="Bodily P.M."/>
            <person name="Hart A.A."/>
            <person name="Coleman C.E."/>
        </authorList>
    </citation>
    <scope>NUCLEOTIDE SEQUENCE [LARGE SCALE GENOMIC DNA]</scope>
    <source>
        <strain evidence="2 3">CCB06</strain>
        <tissue evidence="2">Mycelium</tissue>
    </source>
</reference>
<dbReference type="Proteomes" id="UP000265663">
    <property type="component" value="Unassembled WGS sequence"/>
</dbReference>